<evidence type="ECO:0000313" key="7">
    <source>
        <dbReference type="EMBL" id="CAB4592158.1"/>
    </source>
</evidence>
<evidence type="ECO:0000256" key="4">
    <source>
        <dbReference type="ARBA" id="ARBA00023015"/>
    </source>
</evidence>
<dbReference type="InterPro" id="IPR006027">
    <property type="entry name" value="NusB_RsmB_TIM44"/>
</dbReference>
<evidence type="ECO:0000313" key="10">
    <source>
        <dbReference type="EMBL" id="CAB4875519.1"/>
    </source>
</evidence>
<keyword evidence="4" id="KW-0805">Transcription regulation</keyword>
<dbReference type="EMBL" id="CAEZUJ010000005">
    <property type="protein sequence ID" value="CAB4592158.1"/>
    <property type="molecule type" value="Genomic_DNA"/>
</dbReference>
<dbReference type="Pfam" id="PF01029">
    <property type="entry name" value="NusB"/>
    <property type="match status" value="1"/>
</dbReference>
<feature type="domain" description="NusB/RsmB/TIM44" evidence="6">
    <location>
        <begin position="7"/>
        <end position="128"/>
    </location>
</feature>
<evidence type="ECO:0000313" key="8">
    <source>
        <dbReference type="EMBL" id="CAB4682246.1"/>
    </source>
</evidence>
<evidence type="ECO:0000256" key="1">
    <source>
        <dbReference type="ARBA" id="ARBA00005952"/>
    </source>
</evidence>
<accession>A0A6J6G5Q2</accession>
<dbReference type="SUPFAM" id="SSF48013">
    <property type="entry name" value="NusB-like"/>
    <property type="match status" value="1"/>
</dbReference>
<keyword evidence="5" id="KW-0804">Transcription</keyword>
<dbReference type="InterPro" id="IPR011605">
    <property type="entry name" value="NusB_fam"/>
</dbReference>
<dbReference type="GO" id="GO:0031564">
    <property type="term" value="P:transcription antitermination"/>
    <property type="evidence" value="ECO:0007669"/>
    <property type="project" value="UniProtKB-KW"/>
</dbReference>
<dbReference type="EMBL" id="CAEZZS010000014">
    <property type="protein sequence ID" value="CAB4772858.1"/>
    <property type="molecule type" value="Genomic_DNA"/>
</dbReference>
<comment type="similarity">
    <text evidence="1">Belongs to the NusB family.</text>
</comment>
<name>A0A6J6G5Q2_9ZZZZ</name>
<dbReference type="PANTHER" id="PTHR11078">
    <property type="entry name" value="N UTILIZATION SUBSTANCE PROTEIN B-RELATED"/>
    <property type="match status" value="1"/>
</dbReference>
<keyword evidence="2" id="KW-0889">Transcription antitermination</keyword>
<proteinExistence type="inferred from homology"/>
<keyword evidence="3" id="KW-0694">RNA-binding</keyword>
<evidence type="ECO:0000313" key="9">
    <source>
        <dbReference type="EMBL" id="CAB4772858.1"/>
    </source>
</evidence>
<dbReference type="EMBL" id="CAFBLI010000115">
    <property type="protein sequence ID" value="CAB4875519.1"/>
    <property type="molecule type" value="Genomic_DNA"/>
</dbReference>
<reference evidence="7" key="1">
    <citation type="submission" date="2020-05" db="EMBL/GenBank/DDBJ databases">
        <authorList>
            <person name="Chiriac C."/>
            <person name="Salcher M."/>
            <person name="Ghai R."/>
            <person name="Kavagutti S V."/>
        </authorList>
    </citation>
    <scope>NUCLEOTIDE SEQUENCE</scope>
</reference>
<organism evidence="7">
    <name type="scientific">freshwater metagenome</name>
    <dbReference type="NCBI Taxonomy" id="449393"/>
    <lineage>
        <taxon>unclassified sequences</taxon>
        <taxon>metagenomes</taxon>
        <taxon>ecological metagenomes</taxon>
    </lineage>
</organism>
<protein>
    <submittedName>
        <fullName evidence="7">Unannotated protein</fullName>
    </submittedName>
</protein>
<dbReference type="Gene3D" id="1.10.940.10">
    <property type="entry name" value="NusB-like"/>
    <property type="match status" value="1"/>
</dbReference>
<dbReference type="GO" id="GO:0003723">
    <property type="term" value="F:RNA binding"/>
    <property type="evidence" value="ECO:0007669"/>
    <property type="project" value="UniProtKB-KW"/>
</dbReference>
<dbReference type="PANTHER" id="PTHR11078:SF3">
    <property type="entry name" value="ANTITERMINATION NUSB DOMAIN-CONTAINING PROTEIN"/>
    <property type="match status" value="1"/>
</dbReference>
<sequence>MSARSKGRKRALDILYEAELRGRAATAFLEERLDENTPAIAEFARLLVNGVMAYKFEIDNAITAHAKEWDLDRLPGIDRNILRIAIYEIKWCSDVPNAVAIDEAVTMAKNLSTDESAGFINGVLGEINKELLVTPAVGDV</sequence>
<dbReference type="GO" id="GO:0005829">
    <property type="term" value="C:cytosol"/>
    <property type="evidence" value="ECO:0007669"/>
    <property type="project" value="TreeGrafter"/>
</dbReference>
<evidence type="ECO:0000259" key="6">
    <source>
        <dbReference type="Pfam" id="PF01029"/>
    </source>
</evidence>
<evidence type="ECO:0000256" key="2">
    <source>
        <dbReference type="ARBA" id="ARBA00022814"/>
    </source>
</evidence>
<dbReference type="InterPro" id="IPR035926">
    <property type="entry name" value="NusB-like_sf"/>
</dbReference>
<gene>
    <name evidence="7" type="ORF">UFOPK1811_00236</name>
    <name evidence="8" type="ORF">UFOPK2360_00642</name>
    <name evidence="9" type="ORF">UFOPK2922_00463</name>
    <name evidence="10" type="ORF">UFOPK3306_01181</name>
</gene>
<dbReference type="GO" id="GO:0006353">
    <property type="term" value="P:DNA-templated transcription termination"/>
    <property type="evidence" value="ECO:0007669"/>
    <property type="project" value="InterPro"/>
</dbReference>
<dbReference type="HAMAP" id="MF_00073">
    <property type="entry name" value="NusB"/>
    <property type="match status" value="1"/>
</dbReference>
<evidence type="ECO:0000256" key="3">
    <source>
        <dbReference type="ARBA" id="ARBA00022884"/>
    </source>
</evidence>
<dbReference type="NCBIfam" id="TIGR01951">
    <property type="entry name" value="nusB"/>
    <property type="match status" value="1"/>
</dbReference>
<evidence type="ECO:0000256" key="5">
    <source>
        <dbReference type="ARBA" id="ARBA00023163"/>
    </source>
</evidence>
<dbReference type="EMBL" id="CAEZXH010000030">
    <property type="protein sequence ID" value="CAB4682246.1"/>
    <property type="molecule type" value="Genomic_DNA"/>
</dbReference>
<dbReference type="AlphaFoldDB" id="A0A6J6G5Q2"/>